<dbReference type="Gene3D" id="3.90.350.10">
    <property type="entry name" value="Transposase Inhibitor Protein From Tn5, Chain A, domain 1"/>
    <property type="match status" value="1"/>
</dbReference>
<dbReference type="AlphaFoldDB" id="A0A6F8X930"/>
<dbReference type="Proteomes" id="UP000501053">
    <property type="component" value="Chromosome"/>
</dbReference>
<feature type="region of interest" description="Disordered" evidence="1">
    <location>
        <begin position="395"/>
        <end position="431"/>
    </location>
</feature>
<evidence type="ECO:0000313" key="3">
    <source>
        <dbReference type="Proteomes" id="UP000501053"/>
    </source>
</evidence>
<evidence type="ECO:0000313" key="2">
    <source>
        <dbReference type="EMBL" id="BCB70234.1"/>
    </source>
</evidence>
<reference evidence="2 3" key="1">
    <citation type="submission" date="2020-03" db="EMBL/GenBank/DDBJ databases">
        <title>Complete Genome Sequence of Halomonas meridiana strain Eplume2, isolated from hydrothermal-plume in the north east Pacific Ocean.</title>
        <authorList>
            <person name="Kurihara Y."/>
            <person name="Kawai S."/>
            <person name="Sakai A."/>
            <person name="Galipon J."/>
            <person name="Arakawa K."/>
        </authorList>
    </citation>
    <scope>NUCLEOTIDE SEQUENCE [LARGE SCALE GENOMIC DNA]</scope>
    <source>
        <strain evidence="2 3">Eplume2</strain>
    </source>
</reference>
<sequence length="482" mass="55536">MLQDAKDRAKWKARLIGWCDDLSDHLARPVVKLAAETLFGILASGSLRQAEIARALKEPCRLHHTQKRLSRMLSRHSELAWAAEQLQLQRITPYITDDMVLAIDPGDLNRDGAPASEYRTRVRDGDTGEIVGGYPLISVVARDLRRGTTWPLLTRLLSPARGGYRSENTDILSVMDTVQRHVEGRPLWVIDRGGDRGRLWDAWLRAERHVLVRAANQRFWQWRDTAKTSQQIARDLPLKHRGHLRRGQHIPVRFGITKVTLREHPETPLWMIVVDHEKSERLVLVTTRPVRGRRQGERMIQAYLDRWACEEGYRFTKQGFDLEGVQARRFTTLQNLVALASLAWALLAAYQDRAPELVRHAQRQKRHHRLIFPFYSLQRGWQRLFAQGRSVFYPSGEERQTPRHEYQTCSPPQEDYADDTPENGETLDPPPLALHPKYPATLLPYCCRLTHSAWRFCHPQAVPLGPSLPARCFGAGSYRARQ</sequence>
<name>A0A6F8X930_9GAMM</name>
<organism evidence="2 3">
    <name type="scientific">Vreelandella aquamarina</name>
    <dbReference type="NCBI Taxonomy" id="77097"/>
    <lineage>
        <taxon>Bacteria</taxon>
        <taxon>Pseudomonadati</taxon>
        <taxon>Pseudomonadota</taxon>
        <taxon>Gammaproteobacteria</taxon>
        <taxon>Oceanospirillales</taxon>
        <taxon>Halomonadaceae</taxon>
        <taxon>Vreelandella</taxon>
    </lineage>
</organism>
<keyword evidence="3" id="KW-1185">Reference proteome</keyword>
<gene>
    <name evidence="2" type="ORF">HMEPL2_05850</name>
</gene>
<dbReference type="InterPro" id="IPR012337">
    <property type="entry name" value="RNaseH-like_sf"/>
</dbReference>
<protein>
    <recommendedName>
        <fullName evidence="4">Transposase IS4-like domain-containing protein</fullName>
    </recommendedName>
</protein>
<accession>A0A6F8X930</accession>
<proteinExistence type="predicted"/>
<dbReference type="SUPFAM" id="SSF53098">
    <property type="entry name" value="Ribonuclease H-like"/>
    <property type="match status" value="1"/>
</dbReference>
<feature type="compositionally biased region" description="Basic and acidic residues" evidence="1">
    <location>
        <begin position="396"/>
        <end position="406"/>
    </location>
</feature>
<evidence type="ECO:0008006" key="4">
    <source>
        <dbReference type="Google" id="ProtNLM"/>
    </source>
</evidence>
<evidence type="ECO:0000256" key="1">
    <source>
        <dbReference type="SAM" id="MobiDB-lite"/>
    </source>
</evidence>
<dbReference type="EMBL" id="AP022869">
    <property type="protein sequence ID" value="BCB70234.1"/>
    <property type="molecule type" value="Genomic_DNA"/>
</dbReference>